<dbReference type="EMBL" id="ML977310">
    <property type="protein sequence ID" value="KAF2122744.1"/>
    <property type="molecule type" value="Genomic_DNA"/>
</dbReference>
<evidence type="ECO:0000313" key="3">
    <source>
        <dbReference type="Proteomes" id="UP000799770"/>
    </source>
</evidence>
<proteinExistence type="predicted"/>
<dbReference type="PANTHER" id="PTHR24148:SF64">
    <property type="entry name" value="HETEROKARYON INCOMPATIBILITY DOMAIN-CONTAINING PROTEIN"/>
    <property type="match status" value="1"/>
</dbReference>
<feature type="domain" description="Heterokaryon incompatibility" evidence="1">
    <location>
        <begin position="36"/>
        <end position="192"/>
    </location>
</feature>
<keyword evidence="3" id="KW-1185">Reference proteome</keyword>
<protein>
    <submittedName>
        <fullName evidence="2">Heterokaryon incompatibility protein-domain-containing protein</fullName>
    </submittedName>
</protein>
<dbReference type="OrthoDB" id="2157530at2759"/>
<sequence>MALPDIWPKRLLHTQSMTSVERHGLNTYRGIKAPDYNAISYTWGRYFDEGITPIEIYGITWKVPGIHPSHFTTKEFKSAIEKASSEVAFLWLDIACIDQENEKIKLEEINNQPAIFKRASFVYAWMTPWDTPQMIGSLQVLEADDLKLDVGLSRYRLIPTGTELTSSTENVLKALTDICEQPWFTSLWTLQEAYLAEPYILSRSAELLEYSLYVDDEDQQIHRPVHLSWLNVVCWKLWTRLNRDTNITARKICSRIADSGFLALSNRNFAVLYGASTKRKASFEHDAIYGIMQVYGIRLAAQPDLNRLSMSFNLHLITTHSVGGQLFLHEEPVDLQEAWQLSRKIFIPNLFQFPGSFSDECAMTQSYRQRPLFDGQSCSLQDLLTTWALVMEAQQKRNASLYQPRLFLDATKEASCRSICLVSDSATSSANEDLFMDTISTVADMRSLPNIMGIPVADCRVLYLGLIRSALHSWHDPHRPGWTATIKIGMLVIQPSGNRTSQWCRIGFCAWFDAAESLSSVWIESERDAYEIEEKNPVPIGTWSGFTCRL</sequence>
<reference evidence="2" key="1">
    <citation type="journal article" date="2020" name="Stud. Mycol.">
        <title>101 Dothideomycetes genomes: a test case for predicting lifestyles and emergence of pathogens.</title>
        <authorList>
            <person name="Haridas S."/>
            <person name="Albert R."/>
            <person name="Binder M."/>
            <person name="Bloem J."/>
            <person name="Labutti K."/>
            <person name="Salamov A."/>
            <person name="Andreopoulos B."/>
            <person name="Baker S."/>
            <person name="Barry K."/>
            <person name="Bills G."/>
            <person name="Bluhm B."/>
            <person name="Cannon C."/>
            <person name="Castanera R."/>
            <person name="Culley D."/>
            <person name="Daum C."/>
            <person name="Ezra D."/>
            <person name="Gonzalez J."/>
            <person name="Henrissat B."/>
            <person name="Kuo A."/>
            <person name="Liang C."/>
            <person name="Lipzen A."/>
            <person name="Lutzoni F."/>
            <person name="Magnuson J."/>
            <person name="Mondo S."/>
            <person name="Nolan M."/>
            <person name="Ohm R."/>
            <person name="Pangilinan J."/>
            <person name="Park H.-J."/>
            <person name="Ramirez L."/>
            <person name="Alfaro M."/>
            <person name="Sun H."/>
            <person name="Tritt A."/>
            <person name="Yoshinaga Y."/>
            <person name="Zwiers L.-H."/>
            <person name="Turgeon B."/>
            <person name="Goodwin S."/>
            <person name="Spatafora J."/>
            <person name="Crous P."/>
            <person name="Grigoriev I."/>
        </authorList>
    </citation>
    <scope>NUCLEOTIDE SEQUENCE</scope>
    <source>
        <strain evidence="2">CBS 627.86</strain>
    </source>
</reference>
<dbReference type="Proteomes" id="UP000799770">
    <property type="component" value="Unassembled WGS sequence"/>
</dbReference>
<organism evidence="2 3">
    <name type="scientific">Lophiotrema nucula</name>
    <dbReference type="NCBI Taxonomy" id="690887"/>
    <lineage>
        <taxon>Eukaryota</taxon>
        <taxon>Fungi</taxon>
        <taxon>Dikarya</taxon>
        <taxon>Ascomycota</taxon>
        <taxon>Pezizomycotina</taxon>
        <taxon>Dothideomycetes</taxon>
        <taxon>Pleosporomycetidae</taxon>
        <taxon>Pleosporales</taxon>
        <taxon>Lophiotremataceae</taxon>
        <taxon>Lophiotrema</taxon>
    </lineage>
</organism>
<name>A0A6A5ZUU6_9PLEO</name>
<dbReference type="InterPro" id="IPR010730">
    <property type="entry name" value="HET"/>
</dbReference>
<dbReference type="InterPro" id="IPR052895">
    <property type="entry name" value="HetReg/Transcr_Mod"/>
</dbReference>
<evidence type="ECO:0000313" key="2">
    <source>
        <dbReference type="EMBL" id="KAF2122744.1"/>
    </source>
</evidence>
<dbReference type="Pfam" id="PF06985">
    <property type="entry name" value="HET"/>
    <property type="match status" value="1"/>
</dbReference>
<accession>A0A6A5ZUU6</accession>
<dbReference type="PANTHER" id="PTHR24148">
    <property type="entry name" value="ANKYRIN REPEAT DOMAIN-CONTAINING PROTEIN 39 HOMOLOG-RELATED"/>
    <property type="match status" value="1"/>
</dbReference>
<evidence type="ECO:0000259" key="1">
    <source>
        <dbReference type="Pfam" id="PF06985"/>
    </source>
</evidence>
<dbReference type="AlphaFoldDB" id="A0A6A5ZUU6"/>
<gene>
    <name evidence="2" type="ORF">BDV96DRAFT_561306</name>
</gene>